<dbReference type="Gene3D" id="1.10.630.10">
    <property type="entry name" value="Cytochrome P450"/>
    <property type="match status" value="1"/>
</dbReference>
<accession>A0ABY4L452</accession>
<dbReference type="PRINTS" id="PR00359">
    <property type="entry name" value="BP450"/>
</dbReference>
<dbReference type="EMBL" id="CP051627">
    <property type="protein sequence ID" value="UPT20837.1"/>
    <property type="molecule type" value="Genomic_DNA"/>
</dbReference>
<organism evidence="2 3">
    <name type="scientific">Thermobifida alba</name>
    <name type="common">Thermomonospora alba</name>
    <dbReference type="NCBI Taxonomy" id="53522"/>
    <lineage>
        <taxon>Bacteria</taxon>
        <taxon>Bacillati</taxon>
        <taxon>Actinomycetota</taxon>
        <taxon>Actinomycetes</taxon>
        <taxon>Streptosporangiales</taxon>
        <taxon>Nocardiopsidaceae</taxon>
        <taxon>Thermobifida</taxon>
    </lineage>
</organism>
<comment type="similarity">
    <text evidence="1">Belongs to the cytochrome P450 family.</text>
</comment>
<evidence type="ECO:0000313" key="2">
    <source>
        <dbReference type="EMBL" id="UPT20837.1"/>
    </source>
</evidence>
<dbReference type="SUPFAM" id="SSF48264">
    <property type="entry name" value="Cytochrome P450"/>
    <property type="match status" value="1"/>
</dbReference>
<keyword evidence="3" id="KW-1185">Reference proteome</keyword>
<proteinExistence type="inferred from homology"/>
<dbReference type="RefSeq" id="WP_248593122.1">
    <property type="nucleotide sequence ID" value="NZ_BAABEB010000027.1"/>
</dbReference>
<dbReference type="InterPro" id="IPR030958">
    <property type="entry name" value="P450-rel_GT_act"/>
</dbReference>
<evidence type="ECO:0000313" key="3">
    <source>
        <dbReference type="Proteomes" id="UP000832041"/>
    </source>
</evidence>
<protein>
    <submittedName>
        <fullName evidence="2">P450-derived glycosyltransferase activator</fullName>
    </submittedName>
</protein>
<name>A0ABY4L452_THEAE</name>
<evidence type="ECO:0000256" key="1">
    <source>
        <dbReference type="ARBA" id="ARBA00010617"/>
    </source>
</evidence>
<reference evidence="2 3" key="1">
    <citation type="submission" date="2020-04" db="EMBL/GenBank/DDBJ databases">
        <title>Thermobifida alba genome sequencing and assembly.</title>
        <authorList>
            <person name="Luzics S."/>
            <person name="Horvath B."/>
            <person name="Nagy I."/>
            <person name="Toth A."/>
            <person name="Nagy I."/>
            <person name="Kukolya J."/>
        </authorList>
    </citation>
    <scope>NUCLEOTIDE SEQUENCE [LARGE SCALE GENOMIC DNA]</scope>
    <source>
        <strain evidence="2 3">DSM 43795</strain>
    </source>
</reference>
<dbReference type="InterPro" id="IPR036396">
    <property type="entry name" value="Cyt_P450_sf"/>
</dbReference>
<dbReference type="PANTHER" id="PTHR46696">
    <property type="entry name" value="P450, PUTATIVE (EUROFUNG)-RELATED"/>
    <property type="match status" value="1"/>
</dbReference>
<dbReference type="NCBIfam" id="TIGR04515">
    <property type="entry name" value="P450_rel_GT_act"/>
    <property type="match status" value="1"/>
</dbReference>
<sequence length="415" mass="44323">MSEPNLRELTSDLLLFRGMQWIAGASGDPYALLLRAESEDPAELGSLIRDKGDLYQSDTGAWVCGRWSAARELLDDPRLDLCPADGGTRSDEDGWQLKPLSAILPLNGAALTLRRADYERLGTRDAWPFGAAEPDGRPLENLAHDVLERVGSDFDLMDHFARPVAAAATADLLGLSEGPVRDGYADLCTKTRGALDAMLCPPLPRAALDLRAGITDLRDLLTAHAATRPSPAGPAERVDPVALAVLVAAAGTELGAGLIGSAVACLLDHSDQWGRLRDDPSLAAGAVAETERFAPPYRMERFYAGEGFAPARSDLSGAGPAPGDEVVVLFDAVGRDPERFEAPDRFDVTRPSVAPTALSASPRTRALAPWVRALASAAVGVLAERLPRLRAAGERLHHLRSPVVRSLFRFPVAAW</sequence>
<dbReference type="InterPro" id="IPR002397">
    <property type="entry name" value="Cyt_P450_B"/>
</dbReference>
<dbReference type="CDD" id="cd11036">
    <property type="entry name" value="AknT-like"/>
    <property type="match status" value="1"/>
</dbReference>
<gene>
    <name evidence="2" type="ORF">FOF52_07575</name>
</gene>
<dbReference type="PANTHER" id="PTHR46696:SF1">
    <property type="entry name" value="CYTOCHROME P450 YJIB-RELATED"/>
    <property type="match status" value="1"/>
</dbReference>
<dbReference type="Proteomes" id="UP000832041">
    <property type="component" value="Chromosome"/>
</dbReference>